<dbReference type="AlphaFoldDB" id="A0A8D1G1H5"/>
<accession>A0A8D1G1H5</accession>
<reference evidence="1" key="1">
    <citation type="submission" date="2025-08" db="UniProtKB">
        <authorList>
            <consortium name="Ensembl"/>
        </authorList>
    </citation>
    <scope>IDENTIFICATION</scope>
</reference>
<dbReference type="Ensembl" id="ENSSSCT00040101906.1">
    <property type="protein sequence ID" value="ENSSSCP00040045965.1"/>
    <property type="gene ID" value="ENSSSCG00040073799.1"/>
</dbReference>
<protein>
    <submittedName>
        <fullName evidence="1">Uncharacterized protein</fullName>
    </submittedName>
</protein>
<proteinExistence type="predicted"/>
<organism evidence="1 2">
    <name type="scientific">Sus scrofa</name>
    <name type="common">Pig</name>
    <dbReference type="NCBI Taxonomy" id="9823"/>
    <lineage>
        <taxon>Eukaryota</taxon>
        <taxon>Metazoa</taxon>
        <taxon>Chordata</taxon>
        <taxon>Craniata</taxon>
        <taxon>Vertebrata</taxon>
        <taxon>Euteleostomi</taxon>
        <taxon>Mammalia</taxon>
        <taxon>Eutheria</taxon>
        <taxon>Laurasiatheria</taxon>
        <taxon>Artiodactyla</taxon>
        <taxon>Suina</taxon>
        <taxon>Suidae</taxon>
        <taxon>Sus</taxon>
    </lineage>
</organism>
<evidence type="ECO:0000313" key="2">
    <source>
        <dbReference type="Proteomes" id="UP000694722"/>
    </source>
</evidence>
<name>A0A8D1G1H5_PIG</name>
<dbReference type="Proteomes" id="UP000694722">
    <property type="component" value="Unplaced"/>
</dbReference>
<evidence type="ECO:0000313" key="1">
    <source>
        <dbReference type="Ensembl" id="ENSSSCP00040045965.1"/>
    </source>
</evidence>
<sequence>MEPGSRSPNPHEIKHQLDLGVTGRAEVTRELRVHIYLPFRVAPQTFCTFLQGCPSQ</sequence>